<feature type="transmembrane region" description="Helical" evidence="10">
    <location>
        <begin position="125"/>
        <end position="142"/>
    </location>
</feature>
<keyword evidence="5 9" id="KW-0812">Transmembrane</keyword>
<feature type="transmembrane region" description="Helical" evidence="10">
    <location>
        <begin position="807"/>
        <end position="825"/>
    </location>
</feature>
<dbReference type="PANTHER" id="PTHR43373:SF1">
    <property type="entry name" value="NA(+)_H(+) ANTIPORTER SUBUNIT A"/>
    <property type="match status" value="1"/>
</dbReference>
<dbReference type="Pfam" id="PF13244">
    <property type="entry name" value="MbhD"/>
    <property type="match status" value="1"/>
</dbReference>
<keyword evidence="4" id="KW-1003">Cell membrane</keyword>
<feature type="transmembrane region" description="Helical" evidence="10">
    <location>
        <begin position="582"/>
        <end position="600"/>
    </location>
</feature>
<feature type="transmembrane region" description="Helical" evidence="10">
    <location>
        <begin position="197"/>
        <end position="222"/>
    </location>
</feature>
<dbReference type="PRINTS" id="PR01434">
    <property type="entry name" value="NADHDHGNASE5"/>
</dbReference>
<evidence type="ECO:0000259" key="15">
    <source>
        <dbReference type="Pfam" id="PF20501"/>
    </source>
</evidence>
<feature type="transmembrane region" description="Helical" evidence="10">
    <location>
        <begin position="607"/>
        <end position="625"/>
    </location>
</feature>
<evidence type="ECO:0000256" key="9">
    <source>
        <dbReference type="RuleBase" id="RU000320"/>
    </source>
</evidence>
<feature type="transmembrane region" description="Helical" evidence="10">
    <location>
        <begin position="477"/>
        <end position="503"/>
    </location>
</feature>
<feature type="transmembrane region" description="Helical" evidence="10">
    <location>
        <begin position="631"/>
        <end position="650"/>
    </location>
</feature>
<evidence type="ECO:0000256" key="6">
    <source>
        <dbReference type="ARBA" id="ARBA00022989"/>
    </source>
</evidence>
<feature type="transmembrane region" description="Helical" evidence="10">
    <location>
        <begin position="906"/>
        <end position="930"/>
    </location>
</feature>
<feature type="transmembrane region" description="Helical" evidence="10">
    <location>
        <begin position="546"/>
        <end position="567"/>
    </location>
</feature>
<evidence type="ECO:0000256" key="4">
    <source>
        <dbReference type="ARBA" id="ARBA00022475"/>
    </source>
</evidence>
<feature type="transmembrane region" description="Helical" evidence="10">
    <location>
        <begin position="154"/>
        <end position="177"/>
    </location>
</feature>
<feature type="transmembrane region" description="Helical" evidence="10">
    <location>
        <begin position="71"/>
        <end position="94"/>
    </location>
</feature>
<reference evidence="17" key="1">
    <citation type="journal article" date="2019" name="Int. J. Syst. Evol. Microbiol.">
        <title>The Global Catalogue of Microorganisms (GCM) 10K type strain sequencing project: providing services to taxonomists for standard genome sequencing and annotation.</title>
        <authorList>
            <consortium name="The Broad Institute Genomics Platform"/>
            <consortium name="The Broad Institute Genome Sequencing Center for Infectious Disease"/>
            <person name="Wu L."/>
            <person name="Ma J."/>
        </authorList>
    </citation>
    <scope>NUCLEOTIDE SEQUENCE [LARGE SCALE GENOMIC DNA]</scope>
    <source>
        <strain evidence="17">KCTC 42087</strain>
    </source>
</reference>
<keyword evidence="3" id="KW-0050">Antiport</keyword>
<dbReference type="RefSeq" id="WP_378291145.1">
    <property type="nucleotide sequence ID" value="NZ_JBHSON010000123.1"/>
</dbReference>
<feature type="domain" description="NADH:quinone oxidoreductase/Mrp antiporter transmembrane" evidence="11">
    <location>
        <begin position="121"/>
        <end position="407"/>
    </location>
</feature>
<dbReference type="InterPro" id="IPR050616">
    <property type="entry name" value="CPA3_Na-H_Antiporter_A"/>
</dbReference>
<dbReference type="Proteomes" id="UP001596074">
    <property type="component" value="Unassembled WGS sequence"/>
</dbReference>
<dbReference type="Pfam" id="PF00361">
    <property type="entry name" value="Proton_antipo_M"/>
    <property type="match status" value="1"/>
</dbReference>
<evidence type="ECO:0000313" key="16">
    <source>
        <dbReference type="EMBL" id="MFC5753770.1"/>
    </source>
</evidence>
<dbReference type="Pfam" id="PF00662">
    <property type="entry name" value="Proton_antipo_N"/>
    <property type="match status" value="1"/>
</dbReference>
<evidence type="ECO:0000256" key="8">
    <source>
        <dbReference type="ARBA" id="ARBA00023136"/>
    </source>
</evidence>
<feature type="domain" description="Na+/H+ antiporter MnhB subunit-related protein" evidence="13">
    <location>
        <begin position="804"/>
        <end position="927"/>
    </location>
</feature>
<feature type="transmembrane region" description="Helical" evidence="10">
    <location>
        <begin position="262"/>
        <end position="282"/>
    </location>
</feature>
<dbReference type="InterPro" id="IPR001750">
    <property type="entry name" value="ND/Mrp_TM"/>
</dbReference>
<feature type="transmembrane region" description="Helical" evidence="10">
    <location>
        <begin position="863"/>
        <end position="886"/>
    </location>
</feature>
<feature type="transmembrane region" description="Helical" evidence="10">
    <location>
        <begin position="435"/>
        <end position="457"/>
    </location>
</feature>
<evidence type="ECO:0000256" key="2">
    <source>
        <dbReference type="ARBA" id="ARBA00022448"/>
    </source>
</evidence>
<dbReference type="Pfam" id="PF20501">
    <property type="entry name" value="MbhE"/>
    <property type="match status" value="1"/>
</dbReference>
<keyword evidence="7" id="KW-0406">Ion transport</keyword>
<keyword evidence="8 10" id="KW-0472">Membrane</keyword>
<evidence type="ECO:0000256" key="5">
    <source>
        <dbReference type="ARBA" id="ARBA00022692"/>
    </source>
</evidence>
<evidence type="ECO:0000259" key="13">
    <source>
        <dbReference type="Pfam" id="PF04039"/>
    </source>
</evidence>
<keyword evidence="2" id="KW-0813">Transport</keyword>
<dbReference type="InterPro" id="IPR007182">
    <property type="entry name" value="MnhB"/>
</dbReference>
<sequence>MLLAVHCAAAMLAPPLVRRVGRNAFLLLAPVPAAAAVWALPPWLHGAAPRAETLPWIPALQLDLALRADPLAWMMALIVGGVGALIVAYCARYFTGSEPGLPAFAGEFIAFAAVMLGLVLADDLILLYVFWELTTVFSYLLIGYDAERSTARRAATQAIVITTSGGLAMLVGLLILGGTAGTYRLSELLERPPEGTAVSVALVLVLAGALSKSAIVPFGLWLPAAMAAPTPVSALLHAAAMVKAGVYLVARLSPAFSGAAVWRPAVLVLGTAAMVLAGWRALRETDLKLLLAYGTVSQLGFMTVLLGEGGRVAALAGFTILLAHALFKAALFLVVGIIDRCTGTRDLRELNGLARTAPWLCAVAIAAAASMAGIPATLGFAGKEAAYEAFIGGRPVLLGFLVLGSAFTAAYSLRFVWGAFAGVGEPTPATRPGPLFLLPPALLAAGGVVLGLLASLMDAPLSREAAPFPGGPYDYHLAPWHGLGEALQLTALSLGVGALLFLAGRSVARLQRQLTLFEPETVYRRAMQGLNDFALQVTGFVQRGSLPGYLVVILLTAVSLTGVVLLVESPWPTPAAWHLWDGLPQVAAAVLTVAAAAAAVRARARAQTVVIAGASGYGVAVLFALQGAPDLALTQILMETASLIVFVLVLRGLPEDFPRTAPSFRRRLHVTVGALTGLLAATVTLLAVQARDAPPISTGYPDAALDAGGTNVVAMVLVDIRAWDTLGESAVVALAALGVTSMIYARRRVAPPPRAADAGAGTAMWAVPGMSSLGRDGPSPPTGPGERRWLAAGRTLAAERRLIVMEVVARITFHTVLLFSLYLLFTAHSAPGGGFVGGIVAGLALAIRYLAGGPFELAEAAPVKVGLLLGLGVTITSGTAFGGLVWGDAILESAAWDLHLPLLGHLHVTTSLLFDVGVYLIVLGLILDILNALGAEVDRQAAA</sequence>
<feature type="domain" description="MrpA C-terminal/MbhE" evidence="15">
    <location>
        <begin position="665"/>
        <end position="751"/>
    </location>
</feature>
<dbReference type="InterPro" id="IPR001516">
    <property type="entry name" value="Proton_antipo_N"/>
</dbReference>
<evidence type="ECO:0000259" key="12">
    <source>
        <dbReference type="Pfam" id="PF00662"/>
    </source>
</evidence>
<name>A0ABW1AHF7_9ACTN</name>
<evidence type="ECO:0000256" key="3">
    <source>
        <dbReference type="ARBA" id="ARBA00022449"/>
    </source>
</evidence>
<proteinExistence type="predicted"/>
<dbReference type="InterPro" id="IPR025383">
    <property type="entry name" value="MrpA_C/MbhD"/>
</dbReference>
<comment type="subcellular location">
    <subcellularLocation>
        <location evidence="1">Cell membrane</location>
        <topology evidence="1">Multi-pass membrane protein</topology>
    </subcellularLocation>
    <subcellularLocation>
        <location evidence="9">Membrane</location>
        <topology evidence="9">Multi-pass membrane protein</topology>
    </subcellularLocation>
</comment>
<feature type="transmembrane region" description="Helical" evidence="10">
    <location>
        <begin position="725"/>
        <end position="745"/>
    </location>
</feature>
<evidence type="ECO:0000259" key="11">
    <source>
        <dbReference type="Pfam" id="PF00361"/>
    </source>
</evidence>
<evidence type="ECO:0000256" key="1">
    <source>
        <dbReference type="ARBA" id="ARBA00004651"/>
    </source>
</evidence>
<dbReference type="Pfam" id="PF04039">
    <property type="entry name" value="MnhB"/>
    <property type="match status" value="1"/>
</dbReference>
<keyword evidence="17" id="KW-1185">Reference proteome</keyword>
<accession>A0ABW1AHF7</accession>
<feature type="transmembrane region" description="Helical" evidence="10">
    <location>
        <begin position="101"/>
        <end position="119"/>
    </location>
</feature>
<feature type="transmembrane region" description="Helical" evidence="10">
    <location>
        <begin position="289"/>
        <end position="307"/>
    </location>
</feature>
<feature type="domain" description="NADH-Ubiquinone oxidoreductase (complex I) chain 5 N-terminal" evidence="12">
    <location>
        <begin position="58"/>
        <end position="104"/>
    </location>
</feature>
<feature type="transmembrane region" description="Helical" evidence="10">
    <location>
        <begin position="398"/>
        <end position="423"/>
    </location>
</feature>
<dbReference type="InterPro" id="IPR046806">
    <property type="entry name" value="MrpA_C/MbhE"/>
</dbReference>
<evidence type="ECO:0000313" key="17">
    <source>
        <dbReference type="Proteomes" id="UP001596074"/>
    </source>
</evidence>
<evidence type="ECO:0000259" key="14">
    <source>
        <dbReference type="Pfam" id="PF13244"/>
    </source>
</evidence>
<feature type="transmembrane region" description="Helical" evidence="10">
    <location>
        <begin position="670"/>
        <end position="690"/>
    </location>
</feature>
<organism evidence="16 17">
    <name type="scientific">Actinomadura rugatobispora</name>
    <dbReference type="NCBI Taxonomy" id="1994"/>
    <lineage>
        <taxon>Bacteria</taxon>
        <taxon>Bacillati</taxon>
        <taxon>Actinomycetota</taxon>
        <taxon>Actinomycetes</taxon>
        <taxon>Streptosporangiales</taxon>
        <taxon>Thermomonosporaceae</taxon>
        <taxon>Actinomadura</taxon>
    </lineage>
</organism>
<evidence type="ECO:0000256" key="10">
    <source>
        <dbReference type="SAM" id="Phobius"/>
    </source>
</evidence>
<feature type="transmembrane region" description="Helical" evidence="10">
    <location>
        <begin position="359"/>
        <end position="378"/>
    </location>
</feature>
<feature type="transmembrane region" description="Helical" evidence="10">
    <location>
        <begin position="313"/>
        <end position="338"/>
    </location>
</feature>
<comment type="caution">
    <text evidence="16">The sequence shown here is derived from an EMBL/GenBank/DDBJ whole genome shotgun (WGS) entry which is preliminary data.</text>
</comment>
<dbReference type="EMBL" id="JBHSON010000123">
    <property type="protein sequence ID" value="MFC5753770.1"/>
    <property type="molecule type" value="Genomic_DNA"/>
</dbReference>
<dbReference type="PANTHER" id="PTHR43373">
    <property type="entry name" value="NA(+)/H(+) ANTIPORTER SUBUNIT"/>
    <property type="match status" value="1"/>
</dbReference>
<feature type="domain" description="MrpA C-terminal/MbhD" evidence="14">
    <location>
        <begin position="590"/>
        <end position="655"/>
    </location>
</feature>
<feature type="transmembrane region" description="Helical" evidence="10">
    <location>
        <begin position="831"/>
        <end position="851"/>
    </location>
</feature>
<gene>
    <name evidence="16" type="ORF">ACFPZN_49825</name>
</gene>
<keyword evidence="6 10" id="KW-1133">Transmembrane helix</keyword>
<evidence type="ECO:0000256" key="7">
    <source>
        <dbReference type="ARBA" id="ARBA00023065"/>
    </source>
</evidence>
<dbReference type="NCBIfam" id="NF009284">
    <property type="entry name" value="PRK12644.1"/>
    <property type="match status" value="1"/>
</dbReference>
<protein>
    <submittedName>
        <fullName evidence="16">Na+/H+ antiporter subunit A</fullName>
    </submittedName>
</protein>